<dbReference type="PANTHER" id="PTHR33055:SF13">
    <property type="entry name" value="TRANSPOSASE"/>
    <property type="match status" value="1"/>
</dbReference>
<dbReference type="Pfam" id="PF01548">
    <property type="entry name" value="DEDD_Tnp_IS110"/>
    <property type="match status" value="1"/>
</dbReference>
<proteinExistence type="predicted"/>
<dbReference type="EMBL" id="AHER01000061">
    <property type="protein sequence ID" value="EJR12427.1"/>
    <property type="molecule type" value="Genomic_DNA"/>
</dbReference>
<organism evidence="3 4">
    <name type="scientific">Bacillus cereus (strain VD014)</name>
    <dbReference type="NCBI Taxonomy" id="1053223"/>
    <lineage>
        <taxon>Bacteria</taxon>
        <taxon>Bacillati</taxon>
        <taxon>Bacillota</taxon>
        <taxon>Bacilli</taxon>
        <taxon>Bacillales</taxon>
        <taxon>Bacillaceae</taxon>
        <taxon>Bacillus</taxon>
        <taxon>Bacillus cereus group</taxon>
    </lineage>
</organism>
<dbReference type="PANTHER" id="PTHR33055">
    <property type="entry name" value="TRANSPOSASE FOR INSERTION SEQUENCE ELEMENT IS1111A"/>
    <property type="match status" value="1"/>
</dbReference>
<protein>
    <recommendedName>
        <fullName evidence="5">IS110 family transposase</fullName>
    </recommendedName>
</protein>
<reference evidence="3" key="1">
    <citation type="submission" date="2012-04" db="EMBL/GenBank/DDBJ databases">
        <title>The Genome Sequence of Bacillus cereus VD014.</title>
        <authorList>
            <consortium name="The Broad Institute Genome Sequencing Platform"/>
            <consortium name="The Broad Institute Genome Sequencing Center for Infectious Disease"/>
            <person name="Feldgarden M."/>
            <person name="Van der Auwera G.A."/>
            <person name="Mahillon J."/>
            <person name="Duprez V."/>
            <person name="Timmery S."/>
            <person name="Mattelet C."/>
            <person name="Dierick K."/>
            <person name="Sun M."/>
            <person name="Yu Z."/>
            <person name="Zhu L."/>
            <person name="Hu X."/>
            <person name="Shank E.B."/>
            <person name="Swiecicka I."/>
            <person name="Hansen B.M."/>
            <person name="Andrup L."/>
            <person name="Young S.K."/>
            <person name="Zeng Q."/>
            <person name="Gargeya S."/>
            <person name="Fitzgerald M."/>
            <person name="Haas B."/>
            <person name="Abouelleil A."/>
            <person name="Alvarado L."/>
            <person name="Arachchi H.M."/>
            <person name="Berlin A."/>
            <person name="Chapman S.B."/>
            <person name="Goldberg J."/>
            <person name="Griggs A."/>
            <person name="Gujja S."/>
            <person name="Hansen M."/>
            <person name="Howarth C."/>
            <person name="Imamovic A."/>
            <person name="Larimer J."/>
            <person name="McCowen C."/>
            <person name="Montmayeur A."/>
            <person name="Murphy C."/>
            <person name="Neiman D."/>
            <person name="Pearson M."/>
            <person name="Priest M."/>
            <person name="Roberts A."/>
            <person name="Saif S."/>
            <person name="Shea T."/>
            <person name="Sisk P."/>
            <person name="Sykes S."/>
            <person name="Wortman J."/>
            <person name="Nusbaum C."/>
            <person name="Birren B."/>
        </authorList>
    </citation>
    <scope>NUCLEOTIDE SEQUENCE</scope>
    <source>
        <strain evidence="3">VD014</strain>
    </source>
</reference>
<sequence length="500" mass="56903">MNENTVVPFSFIEESKEKEKETKRKMYQLFVGIDIGSSFHVASCIPFQAFLDPKGREWKRTKTMKFNADSLGISQFLQALEQMEKQLGIHKSDFLVLLEPTGGHYSYLLQQVLLNENFDVYLLENSAVKNFREKHLGITEKSDAVDARVMSYMGWHKILHPHMKGVSLLKPASVTQSIFRSLTRDRWLLNTQLTRRKNQVQQLLTVTHPDLKVAFKKLGTTSVMKFVLKYPTGKDLKLATQEELRQAMIESGAKRVATKASEALAKVTAKSITIDVPHLVGRQNWIIEEALRIEESIKGIDNHIQELLHGNSGKGIKPHPYTELLYSFPFMSDNWACTLIGAIGDVERFNTYKEFKKYLGISAENKQSGTSVKGTRMTFSGVRDARRVLFQMAMIIIATKSQPSVFSSYYHRLVERKMNGKTAIGHMCGKIAKILYMMLKTGQKYDPVKHAQATGIPWDSVYDKREKNANSEKFYQEALKLAGDSTSDEIELIETDVDLK</sequence>
<dbReference type="GO" id="GO:0003677">
    <property type="term" value="F:DNA binding"/>
    <property type="evidence" value="ECO:0007669"/>
    <property type="project" value="InterPro"/>
</dbReference>
<comment type="caution">
    <text evidence="3">The sequence shown here is derived from an EMBL/GenBank/DDBJ whole genome shotgun (WGS) entry which is preliminary data.</text>
</comment>
<dbReference type="AlphaFoldDB" id="A0A9W5K270"/>
<name>A0A9W5K270_BACC8</name>
<evidence type="ECO:0000313" key="4">
    <source>
        <dbReference type="Proteomes" id="UP000006607"/>
    </source>
</evidence>
<dbReference type="InterPro" id="IPR003346">
    <property type="entry name" value="Transposase_20"/>
</dbReference>
<feature type="domain" description="Transposase IS110-like N-terminal" evidence="1">
    <location>
        <begin position="31"/>
        <end position="209"/>
    </location>
</feature>
<gene>
    <name evidence="3" type="ORF">IIA_05620</name>
</gene>
<dbReference type="GO" id="GO:0004803">
    <property type="term" value="F:transposase activity"/>
    <property type="evidence" value="ECO:0007669"/>
    <property type="project" value="InterPro"/>
</dbReference>
<dbReference type="Pfam" id="PF02371">
    <property type="entry name" value="Transposase_20"/>
    <property type="match status" value="1"/>
</dbReference>
<dbReference type="GO" id="GO:0006313">
    <property type="term" value="P:DNA transposition"/>
    <property type="evidence" value="ECO:0007669"/>
    <property type="project" value="InterPro"/>
</dbReference>
<dbReference type="InterPro" id="IPR047650">
    <property type="entry name" value="Transpos_IS110"/>
</dbReference>
<evidence type="ECO:0000259" key="1">
    <source>
        <dbReference type="Pfam" id="PF01548"/>
    </source>
</evidence>
<evidence type="ECO:0000259" key="2">
    <source>
        <dbReference type="Pfam" id="PF02371"/>
    </source>
</evidence>
<dbReference type="NCBIfam" id="NF033542">
    <property type="entry name" value="transpos_IS110"/>
    <property type="match status" value="1"/>
</dbReference>
<evidence type="ECO:0008006" key="5">
    <source>
        <dbReference type="Google" id="ProtNLM"/>
    </source>
</evidence>
<feature type="domain" description="Transposase IS116/IS110/IS902 C-terminal" evidence="2">
    <location>
        <begin position="323"/>
        <end position="409"/>
    </location>
</feature>
<evidence type="ECO:0000313" key="3">
    <source>
        <dbReference type="EMBL" id="EJR12427.1"/>
    </source>
</evidence>
<dbReference type="RefSeq" id="WP_001005046.1">
    <property type="nucleotide sequence ID" value="NZ_JH792026.1"/>
</dbReference>
<accession>A0A9W5K270</accession>
<dbReference type="Proteomes" id="UP000006607">
    <property type="component" value="Unassembled WGS sequence"/>
</dbReference>
<dbReference type="InterPro" id="IPR002525">
    <property type="entry name" value="Transp_IS110-like_N"/>
</dbReference>